<feature type="binding site" evidence="7">
    <location>
        <position position="20"/>
    </location>
    <ligand>
        <name>5-amino-6-(D-ribitylamino)uracil</name>
        <dbReference type="ChEBI" id="CHEBI:15934"/>
    </ligand>
</feature>
<dbReference type="InterPro" id="IPR036467">
    <property type="entry name" value="LS/RS_sf"/>
</dbReference>
<dbReference type="EMBL" id="JAGVWE010000004">
    <property type="protein sequence ID" value="MBS3063170.1"/>
    <property type="molecule type" value="Genomic_DNA"/>
</dbReference>
<dbReference type="SUPFAM" id="SSF52121">
    <property type="entry name" value="Lumazine synthase"/>
    <property type="match status" value="1"/>
</dbReference>
<feature type="active site" description="Proton donor" evidence="7">
    <location>
        <position position="84"/>
    </location>
</feature>
<evidence type="ECO:0000313" key="8">
    <source>
        <dbReference type="EMBL" id="MBS3063170.1"/>
    </source>
</evidence>
<organism evidence="8 9">
    <name type="scientific">Candidatus Iainarchaeum sp</name>
    <dbReference type="NCBI Taxonomy" id="3101447"/>
    <lineage>
        <taxon>Archaea</taxon>
        <taxon>Candidatus Iainarchaeota</taxon>
        <taxon>Candidatus Iainarchaeia</taxon>
        <taxon>Candidatus Iainarchaeales</taxon>
        <taxon>Candidatus Iainarchaeaceae</taxon>
        <taxon>Candidatus Iainarchaeum</taxon>
    </lineage>
</organism>
<dbReference type="GO" id="GO:0000906">
    <property type="term" value="F:6,7-dimethyl-8-ribityllumazine synthase activity"/>
    <property type="evidence" value="ECO:0007669"/>
    <property type="project" value="UniProtKB-UniRule"/>
</dbReference>
<reference evidence="8" key="1">
    <citation type="submission" date="2021-03" db="EMBL/GenBank/DDBJ databases">
        <authorList>
            <person name="Jaffe A."/>
        </authorList>
    </citation>
    <scope>NUCLEOTIDE SEQUENCE</scope>
    <source>
        <strain evidence="8">RIFCSPLOWO2_01_FULL_58_19</strain>
    </source>
</reference>
<feature type="binding site" evidence="7">
    <location>
        <position position="123"/>
    </location>
    <ligand>
        <name>(2S)-2-hydroxy-3-oxobutyl phosphate</name>
        <dbReference type="ChEBI" id="CHEBI:58830"/>
    </ligand>
</feature>
<reference evidence="8" key="2">
    <citation type="submission" date="2021-05" db="EMBL/GenBank/DDBJ databases">
        <title>Protein family content uncovers lineage relationships and bacterial pathway maintenance mechanisms in DPANN archaea.</title>
        <authorList>
            <person name="Castelle C.J."/>
            <person name="Meheust R."/>
            <person name="Jaffe A.L."/>
            <person name="Seitz K."/>
            <person name="Gong X."/>
            <person name="Baker B.J."/>
            <person name="Banfield J.F."/>
        </authorList>
    </citation>
    <scope>NUCLEOTIDE SEQUENCE</scope>
    <source>
        <strain evidence="8">RIFCSPLOWO2_01_FULL_58_19</strain>
    </source>
</reference>
<dbReference type="PANTHER" id="PTHR21058">
    <property type="entry name" value="6,7-DIMETHYL-8-RIBITYLLUMAZINE SYNTHASE DMRL SYNTHASE LUMAZINE SYNTHASE"/>
    <property type="match status" value="1"/>
</dbReference>
<dbReference type="Proteomes" id="UP000678237">
    <property type="component" value="Unassembled WGS sequence"/>
</dbReference>
<protein>
    <recommendedName>
        <fullName evidence="3 7">6,7-dimethyl-8-ribityllumazine synthase</fullName>
        <shortName evidence="7">DMRL synthase</shortName>
        <shortName evidence="7">LS</shortName>
        <shortName evidence="7">Lumazine synthase</shortName>
        <ecNumber evidence="3 7">2.5.1.78</ecNumber>
    </recommendedName>
</protein>
<evidence type="ECO:0000256" key="6">
    <source>
        <dbReference type="ARBA" id="ARBA00048785"/>
    </source>
</evidence>
<feature type="binding site" evidence="7">
    <location>
        <begin position="81"/>
        <end position="82"/>
    </location>
    <ligand>
        <name>(2S)-2-hydroxy-3-oxobutyl phosphate</name>
        <dbReference type="ChEBI" id="CHEBI:58830"/>
    </ligand>
</feature>
<evidence type="ECO:0000256" key="1">
    <source>
        <dbReference type="ARBA" id="ARBA00004917"/>
    </source>
</evidence>
<dbReference type="GO" id="GO:0009231">
    <property type="term" value="P:riboflavin biosynthetic process"/>
    <property type="evidence" value="ECO:0007669"/>
    <property type="project" value="UniProtKB-UniRule"/>
</dbReference>
<evidence type="ECO:0000256" key="5">
    <source>
        <dbReference type="ARBA" id="ARBA00022679"/>
    </source>
</evidence>
<dbReference type="GO" id="GO:0009349">
    <property type="term" value="C:riboflavin synthase complex"/>
    <property type="evidence" value="ECO:0007669"/>
    <property type="project" value="UniProtKB-UniRule"/>
</dbReference>
<sequence>MPGPSNSERRPRLGIAVSRFNEELTSRMLRTAEQHAASLGCTLSQVLHVPGAYDLPLAVKKLLQRRDVDAVVTLGAVIAGETGHDEVILSALAPALTQLSLEFMKPVALGVIGPATEAQAEARAEEYPKRAVEAAVQMLAALR</sequence>
<name>A0A8T4LEY2_9ARCH</name>
<feature type="binding site" evidence="7">
    <location>
        <begin position="76"/>
        <end position="78"/>
    </location>
    <ligand>
        <name>5-amino-6-(D-ribitylamino)uracil</name>
        <dbReference type="ChEBI" id="CHEBI:15934"/>
    </ligand>
</feature>
<comment type="function">
    <text evidence="7">Catalyzes the formation of 6,7-dimethyl-8-ribityllumazine by condensation of 5-amino-6-(D-ribitylamino)uracil with 3,4-dihydroxy-2-butanone 4-phosphate. This is the penultimate step in the biosynthesis of riboflavin.</text>
</comment>
<dbReference type="Pfam" id="PF00885">
    <property type="entry name" value="DMRL_synthase"/>
    <property type="match status" value="1"/>
</dbReference>
<evidence type="ECO:0000256" key="2">
    <source>
        <dbReference type="ARBA" id="ARBA00007424"/>
    </source>
</evidence>
<dbReference type="AlphaFoldDB" id="A0A8T4LEY2"/>
<comment type="similarity">
    <text evidence="2 7">Belongs to the DMRL synthase family.</text>
</comment>
<evidence type="ECO:0000256" key="4">
    <source>
        <dbReference type="ARBA" id="ARBA00022619"/>
    </source>
</evidence>
<dbReference type="InterPro" id="IPR034964">
    <property type="entry name" value="LS"/>
</dbReference>
<feature type="binding site" evidence="7">
    <location>
        <begin position="52"/>
        <end position="54"/>
    </location>
    <ligand>
        <name>5-amino-6-(D-ribitylamino)uracil</name>
        <dbReference type="ChEBI" id="CHEBI:15934"/>
    </ligand>
</feature>
<evidence type="ECO:0000313" key="9">
    <source>
        <dbReference type="Proteomes" id="UP000678237"/>
    </source>
</evidence>
<accession>A0A8T4LEY2</accession>
<feature type="binding site" evidence="7">
    <location>
        <position position="109"/>
    </location>
    <ligand>
        <name>5-amino-6-(D-ribitylamino)uracil</name>
        <dbReference type="ChEBI" id="CHEBI:15934"/>
    </ligand>
</feature>
<dbReference type="EC" id="2.5.1.78" evidence="3 7"/>
<dbReference type="NCBIfam" id="TIGR00114">
    <property type="entry name" value="lumazine-synth"/>
    <property type="match status" value="1"/>
</dbReference>
<comment type="catalytic activity">
    <reaction evidence="6 7">
        <text>(2S)-2-hydroxy-3-oxobutyl phosphate + 5-amino-6-(D-ribitylamino)uracil = 6,7-dimethyl-8-(1-D-ribityl)lumazine + phosphate + 2 H2O + H(+)</text>
        <dbReference type="Rhea" id="RHEA:26152"/>
        <dbReference type="ChEBI" id="CHEBI:15377"/>
        <dbReference type="ChEBI" id="CHEBI:15378"/>
        <dbReference type="ChEBI" id="CHEBI:15934"/>
        <dbReference type="ChEBI" id="CHEBI:43474"/>
        <dbReference type="ChEBI" id="CHEBI:58201"/>
        <dbReference type="ChEBI" id="CHEBI:58830"/>
        <dbReference type="EC" id="2.5.1.78"/>
    </reaction>
</comment>
<keyword evidence="5 7" id="KW-0808">Transferase</keyword>
<dbReference type="Gene3D" id="3.40.50.960">
    <property type="entry name" value="Lumazine/riboflavin synthase"/>
    <property type="match status" value="1"/>
</dbReference>
<evidence type="ECO:0000256" key="7">
    <source>
        <dbReference type="HAMAP-Rule" id="MF_00178"/>
    </source>
</evidence>
<dbReference type="InterPro" id="IPR002180">
    <property type="entry name" value="LS/RS"/>
</dbReference>
<dbReference type="HAMAP" id="MF_00178">
    <property type="entry name" value="Lumazine_synth"/>
    <property type="match status" value="1"/>
</dbReference>
<comment type="pathway">
    <text evidence="1 7">Cofactor biosynthesis; riboflavin biosynthesis; riboflavin from 2-hydroxy-3-oxobutyl phosphate and 5-amino-6-(D-ribitylamino)uracil: step 1/2.</text>
</comment>
<gene>
    <name evidence="7" type="primary">ribH</name>
    <name evidence="8" type="ORF">J4203_04810</name>
</gene>
<keyword evidence="4 7" id="KW-0686">Riboflavin biosynthesis</keyword>
<comment type="caution">
    <text evidence="8">The sequence shown here is derived from an EMBL/GenBank/DDBJ whole genome shotgun (WGS) entry which is preliminary data.</text>
</comment>
<dbReference type="PANTHER" id="PTHR21058:SF0">
    <property type="entry name" value="6,7-DIMETHYL-8-RIBITYLLUMAZINE SYNTHASE"/>
    <property type="match status" value="1"/>
</dbReference>
<evidence type="ECO:0000256" key="3">
    <source>
        <dbReference type="ARBA" id="ARBA00012664"/>
    </source>
</evidence>
<proteinExistence type="inferred from homology"/>